<evidence type="ECO:0000313" key="3">
    <source>
        <dbReference type="Proteomes" id="UP001381693"/>
    </source>
</evidence>
<accession>A0AAN9A3F1</accession>
<keyword evidence="3" id="KW-1185">Reference proteome</keyword>
<proteinExistence type="predicted"/>
<protein>
    <submittedName>
        <fullName evidence="2">Uncharacterized protein</fullName>
    </submittedName>
</protein>
<reference evidence="2 3" key="1">
    <citation type="submission" date="2023-11" db="EMBL/GenBank/DDBJ databases">
        <title>Halocaridina rubra genome assembly.</title>
        <authorList>
            <person name="Smith C."/>
        </authorList>
    </citation>
    <scope>NUCLEOTIDE SEQUENCE [LARGE SCALE GENOMIC DNA]</scope>
    <source>
        <strain evidence="2">EP-1</strain>
        <tissue evidence="2">Whole</tissue>
    </source>
</reference>
<feature type="transmembrane region" description="Helical" evidence="1">
    <location>
        <begin position="21"/>
        <end position="39"/>
    </location>
</feature>
<gene>
    <name evidence="2" type="ORF">SK128_013628</name>
</gene>
<sequence length="79" mass="9121">MLSGAKGMGFQKGRFGEFMHRNMVVIVMIPVIIGFHWGWQRLQYNEAFVPKGQKRDLPVVEGARYIEDEIKRKLGLGKE</sequence>
<keyword evidence="1" id="KW-0812">Transmembrane</keyword>
<evidence type="ECO:0000313" key="2">
    <source>
        <dbReference type="EMBL" id="KAK7071020.1"/>
    </source>
</evidence>
<comment type="caution">
    <text evidence="2">The sequence shown here is derived from an EMBL/GenBank/DDBJ whole genome shotgun (WGS) entry which is preliminary data.</text>
</comment>
<evidence type="ECO:0000256" key="1">
    <source>
        <dbReference type="SAM" id="Phobius"/>
    </source>
</evidence>
<keyword evidence="1" id="KW-1133">Transmembrane helix</keyword>
<organism evidence="2 3">
    <name type="scientific">Halocaridina rubra</name>
    <name type="common">Hawaiian red shrimp</name>
    <dbReference type="NCBI Taxonomy" id="373956"/>
    <lineage>
        <taxon>Eukaryota</taxon>
        <taxon>Metazoa</taxon>
        <taxon>Ecdysozoa</taxon>
        <taxon>Arthropoda</taxon>
        <taxon>Crustacea</taxon>
        <taxon>Multicrustacea</taxon>
        <taxon>Malacostraca</taxon>
        <taxon>Eumalacostraca</taxon>
        <taxon>Eucarida</taxon>
        <taxon>Decapoda</taxon>
        <taxon>Pleocyemata</taxon>
        <taxon>Caridea</taxon>
        <taxon>Atyoidea</taxon>
        <taxon>Atyidae</taxon>
        <taxon>Halocaridina</taxon>
    </lineage>
</organism>
<dbReference type="EMBL" id="JAXCGZ010015166">
    <property type="protein sequence ID" value="KAK7071020.1"/>
    <property type="molecule type" value="Genomic_DNA"/>
</dbReference>
<dbReference type="Proteomes" id="UP001381693">
    <property type="component" value="Unassembled WGS sequence"/>
</dbReference>
<name>A0AAN9A3F1_HALRR</name>
<dbReference type="AlphaFoldDB" id="A0AAN9A3F1"/>
<keyword evidence="1" id="KW-0472">Membrane</keyword>